<evidence type="ECO:0000256" key="2">
    <source>
        <dbReference type="ARBA" id="ARBA00022980"/>
    </source>
</evidence>
<dbReference type="SUPFAM" id="SSF52313">
    <property type="entry name" value="Ribosomal protein S2"/>
    <property type="match status" value="1"/>
</dbReference>
<dbReference type="InterPro" id="IPR005706">
    <property type="entry name" value="Ribosomal_uS2_bac/mit/plastid"/>
</dbReference>
<evidence type="ECO:0000256" key="4">
    <source>
        <dbReference type="ARBA" id="ARBA00035256"/>
    </source>
</evidence>
<evidence type="ECO:0000313" key="7">
    <source>
        <dbReference type="EMBL" id="OAN54401.1"/>
    </source>
</evidence>
<accession>A0A178MW18</accession>
<dbReference type="PANTHER" id="PTHR12534">
    <property type="entry name" value="30S RIBOSOMAL PROTEIN S2 PROKARYOTIC AND ORGANELLAR"/>
    <property type="match status" value="1"/>
</dbReference>
<gene>
    <name evidence="5" type="primary">rpsB</name>
    <name evidence="7" type="ORF">A6A05_08545</name>
</gene>
<dbReference type="AlphaFoldDB" id="A0A178MW18"/>
<name>A0A178MW18_9PROT</name>
<dbReference type="EMBL" id="LWQU01000112">
    <property type="protein sequence ID" value="OAN54401.1"/>
    <property type="molecule type" value="Genomic_DNA"/>
</dbReference>
<evidence type="ECO:0000256" key="6">
    <source>
        <dbReference type="RuleBase" id="RU003631"/>
    </source>
</evidence>
<dbReference type="Proteomes" id="UP000078543">
    <property type="component" value="Unassembled WGS sequence"/>
</dbReference>
<sequence>MALPTFTMRQLVEAGVHFGHNTRRWNPKMAPYLFGIRNGIHIIDLQQSVPMLHAAMTAVRNVVAGGGRVLFVGTKRAASDIVAESAKKCGQYYVNHRWLGGMLTNWKTISHSIKRLRELDEQLASGALSALTKKEQLVLSREKEKLDRALGGIKDMGGLPDILFIIDTNKESLAVQEANKLGIPVVAILDSNSDPAGITFPVPGNDDAIRAIQSYCDLVAGAVLDGIQAEIGRAGGDIGAQAEAPVEVIAAEAEPEVVAQAE</sequence>
<proteinExistence type="inferred from homology"/>
<dbReference type="STRING" id="1437059.A6A05_08545"/>
<dbReference type="GO" id="GO:0003735">
    <property type="term" value="F:structural constituent of ribosome"/>
    <property type="evidence" value="ECO:0007669"/>
    <property type="project" value="InterPro"/>
</dbReference>
<dbReference type="RefSeq" id="WP_068498386.1">
    <property type="nucleotide sequence ID" value="NZ_LWQU01000112.1"/>
</dbReference>
<dbReference type="InterPro" id="IPR018130">
    <property type="entry name" value="Ribosomal_uS2_CS"/>
</dbReference>
<keyword evidence="8" id="KW-1185">Reference proteome</keyword>
<dbReference type="PROSITE" id="PS00963">
    <property type="entry name" value="RIBOSOMAL_S2_2"/>
    <property type="match status" value="1"/>
</dbReference>
<dbReference type="PRINTS" id="PR00395">
    <property type="entry name" value="RIBOSOMALS2"/>
</dbReference>
<dbReference type="NCBIfam" id="TIGR01011">
    <property type="entry name" value="rpsB_bact"/>
    <property type="match status" value="1"/>
</dbReference>
<evidence type="ECO:0000256" key="5">
    <source>
        <dbReference type="HAMAP-Rule" id="MF_00291"/>
    </source>
</evidence>
<comment type="similarity">
    <text evidence="1 5 6">Belongs to the universal ribosomal protein uS2 family.</text>
</comment>
<reference evidence="7 8" key="1">
    <citation type="submission" date="2016-04" db="EMBL/GenBank/DDBJ databases">
        <title>Draft genome sequence of freshwater magnetotactic bacteria Magnetospirillum marisnigri SP-1 and Magnetospirillum moscoviense BB-1.</title>
        <authorList>
            <person name="Koziaeva V."/>
            <person name="Dziuba M.V."/>
            <person name="Ivanov T.M."/>
            <person name="Kuznetsov B."/>
            <person name="Grouzdev D.S."/>
        </authorList>
    </citation>
    <scope>NUCLEOTIDE SEQUENCE [LARGE SCALE GENOMIC DNA]</scope>
    <source>
        <strain evidence="7 8">BB-1</strain>
    </source>
</reference>
<evidence type="ECO:0000313" key="8">
    <source>
        <dbReference type="Proteomes" id="UP000078543"/>
    </source>
</evidence>
<dbReference type="GO" id="GO:0006412">
    <property type="term" value="P:translation"/>
    <property type="evidence" value="ECO:0007669"/>
    <property type="project" value="UniProtKB-UniRule"/>
</dbReference>
<dbReference type="CDD" id="cd01425">
    <property type="entry name" value="RPS2"/>
    <property type="match status" value="1"/>
</dbReference>
<dbReference type="Gene3D" id="1.10.287.610">
    <property type="entry name" value="Helix hairpin bin"/>
    <property type="match status" value="1"/>
</dbReference>
<dbReference type="OrthoDB" id="9808036at2"/>
<evidence type="ECO:0000256" key="3">
    <source>
        <dbReference type="ARBA" id="ARBA00023274"/>
    </source>
</evidence>
<dbReference type="FunFam" id="1.10.287.610:FF:000001">
    <property type="entry name" value="30S ribosomal protein S2"/>
    <property type="match status" value="1"/>
</dbReference>
<organism evidence="7 8">
    <name type="scientific">Magnetospirillum moscoviense</name>
    <dbReference type="NCBI Taxonomy" id="1437059"/>
    <lineage>
        <taxon>Bacteria</taxon>
        <taxon>Pseudomonadati</taxon>
        <taxon>Pseudomonadota</taxon>
        <taxon>Alphaproteobacteria</taxon>
        <taxon>Rhodospirillales</taxon>
        <taxon>Rhodospirillaceae</taxon>
        <taxon>Magnetospirillum</taxon>
    </lineage>
</organism>
<dbReference type="Gene3D" id="3.40.50.10490">
    <property type="entry name" value="Glucose-6-phosphate isomerase like protein, domain 1"/>
    <property type="match status" value="1"/>
</dbReference>
<dbReference type="InterPro" id="IPR001865">
    <property type="entry name" value="Ribosomal_uS2"/>
</dbReference>
<dbReference type="InterPro" id="IPR023591">
    <property type="entry name" value="Ribosomal_uS2_flav_dom_sf"/>
</dbReference>
<dbReference type="PROSITE" id="PS00962">
    <property type="entry name" value="RIBOSOMAL_S2_1"/>
    <property type="match status" value="1"/>
</dbReference>
<dbReference type="GO" id="GO:0022627">
    <property type="term" value="C:cytosolic small ribosomal subunit"/>
    <property type="evidence" value="ECO:0007669"/>
    <property type="project" value="TreeGrafter"/>
</dbReference>
<dbReference type="Pfam" id="PF00318">
    <property type="entry name" value="Ribosomal_S2"/>
    <property type="match status" value="1"/>
</dbReference>
<dbReference type="PANTHER" id="PTHR12534:SF0">
    <property type="entry name" value="SMALL RIBOSOMAL SUBUNIT PROTEIN US2M"/>
    <property type="match status" value="1"/>
</dbReference>
<keyword evidence="3 5" id="KW-0687">Ribonucleoprotein</keyword>
<comment type="caution">
    <text evidence="7">The sequence shown here is derived from an EMBL/GenBank/DDBJ whole genome shotgun (WGS) entry which is preliminary data.</text>
</comment>
<evidence type="ECO:0000256" key="1">
    <source>
        <dbReference type="ARBA" id="ARBA00006242"/>
    </source>
</evidence>
<keyword evidence="2 5" id="KW-0689">Ribosomal protein</keyword>
<protein>
    <recommendedName>
        <fullName evidence="4 5">Small ribosomal subunit protein uS2</fullName>
    </recommendedName>
</protein>
<dbReference type="HAMAP" id="MF_00291_B">
    <property type="entry name" value="Ribosomal_uS2_B"/>
    <property type="match status" value="1"/>
</dbReference>